<evidence type="ECO:0000313" key="3">
    <source>
        <dbReference type="Proteomes" id="UP000231742"/>
    </source>
</evidence>
<name>A0A2M9DA43_9MICO</name>
<proteinExistence type="predicted"/>
<accession>A0A2M9DA43</accession>
<dbReference type="RefSeq" id="WP_100389174.1">
    <property type="nucleotide sequence ID" value="NZ_BMZU01000001.1"/>
</dbReference>
<dbReference type="InterPro" id="IPR036890">
    <property type="entry name" value="HATPase_C_sf"/>
</dbReference>
<keyword evidence="2" id="KW-0418">Kinase</keyword>
<comment type="caution">
    <text evidence="2">The sequence shown here is derived from an EMBL/GenBank/DDBJ whole genome shotgun (WGS) entry which is preliminary data.</text>
</comment>
<evidence type="ECO:0000256" key="1">
    <source>
        <dbReference type="SAM" id="Coils"/>
    </source>
</evidence>
<dbReference type="GO" id="GO:0016301">
    <property type="term" value="F:kinase activity"/>
    <property type="evidence" value="ECO:0007669"/>
    <property type="project" value="UniProtKB-KW"/>
</dbReference>
<dbReference type="OrthoDB" id="5096633at2"/>
<dbReference type="Pfam" id="PF13589">
    <property type="entry name" value="HATPase_c_3"/>
    <property type="match status" value="1"/>
</dbReference>
<feature type="coiled-coil region" evidence="1">
    <location>
        <begin position="431"/>
        <end position="458"/>
    </location>
</feature>
<keyword evidence="1" id="KW-0175">Coiled coil</keyword>
<dbReference type="Gene3D" id="3.40.50.10140">
    <property type="entry name" value="Toll/interleukin-1 receptor homology (TIR) domain"/>
    <property type="match status" value="1"/>
</dbReference>
<dbReference type="InterPro" id="IPR035897">
    <property type="entry name" value="Toll_tir_struct_dom_sf"/>
</dbReference>
<dbReference type="EMBL" id="PGFH01000001">
    <property type="protein sequence ID" value="PJJ82601.1"/>
    <property type="molecule type" value="Genomic_DNA"/>
</dbReference>
<dbReference type="SUPFAM" id="SSF52200">
    <property type="entry name" value="Toll/Interleukin receptor TIR domain"/>
    <property type="match status" value="1"/>
</dbReference>
<dbReference type="Gene3D" id="3.30.565.10">
    <property type="entry name" value="Histidine kinase-like ATPase, C-terminal domain"/>
    <property type="match status" value="1"/>
</dbReference>
<dbReference type="SUPFAM" id="SSF55874">
    <property type="entry name" value="ATPase domain of HSP90 chaperone/DNA topoisomerase II/histidine kinase"/>
    <property type="match status" value="1"/>
</dbReference>
<protein>
    <submittedName>
        <fullName evidence="2">Histidine kinase/DNA gyrase B/HSP90-like ATPase</fullName>
    </submittedName>
</protein>
<keyword evidence="3" id="KW-1185">Reference proteome</keyword>
<gene>
    <name evidence="2" type="ORF">CLV85_1803</name>
</gene>
<dbReference type="AlphaFoldDB" id="A0A2M9DA43"/>
<sequence length="724" mass="81469">MSDENSVEFSFSWLALRLLGRGLYSNPWSALSELVANGFDAGADTVYLYIDMKDKTKATVEVFDNGTGMDVDGLRLYATVGYDKRAAAQTSLDAQMKDDDGDVIEKPPATDYMGRKGIGKLAALYLSQEFFIRTKTNTSDTTWTLDAGAASNEPDGIPSLQRSEGLPPSPVLGRWEPFDTGTFVSLRNVDLRGYGEQGLKMLRARLANQFLLKARDKNESTREIKVRVDGNDDTKDSDFKRAQKRIAFGNLAYVEANFPNYADMPNQLTSEAAEVLLPAPGLLDKMYRHERSIHRFVASPDTASPEWKNIAERVDIEKSEFDGYKYELTGWLGVHASIEKDAARLNDPLFDKNRYYNPAQIRLYVRGKLASDRLLGQLGLTGTYTNYIEGEISFDFLDHDEFPDIATSNRQDYDETDGRVKLLRALLRPLVRGLVSKRQNLAKEIRKLESDRKQKAAAAGKEQFAKTLNSDLASMSELSEDTRNEIQFLAVNKIKGAVEAKTDYRIFISHSSADAAFTNFLYELLLSRGAQPNEIFYTSKPDEISQYSDPNALASVVRESIRSANTLLFYFVSHNFRASQYCMFEGGAGWVTRSVREFLMLSTTYSEIPNFLTQGESQMSLLDSTGGITLRPDLHNYIIECLLNPMISHLNRGREIEGTKEMNLFEKSEFPTQVILDRENKVKEDYFDPTIVEHWASHIGPKATEYIALRAKASRRAKAASDAE</sequence>
<dbReference type="Proteomes" id="UP000231742">
    <property type="component" value="Unassembled WGS sequence"/>
</dbReference>
<organism evidence="2 3">
    <name type="scientific">Salinibacterium amurskyense</name>
    <dbReference type="NCBI Taxonomy" id="205941"/>
    <lineage>
        <taxon>Bacteria</taxon>
        <taxon>Bacillati</taxon>
        <taxon>Actinomycetota</taxon>
        <taxon>Actinomycetes</taxon>
        <taxon>Micrococcales</taxon>
        <taxon>Microbacteriaceae</taxon>
        <taxon>Salinibacterium</taxon>
    </lineage>
</organism>
<reference evidence="2 3" key="1">
    <citation type="submission" date="2017-11" db="EMBL/GenBank/DDBJ databases">
        <title>Genomic Encyclopedia of Archaeal and Bacterial Type Strains, Phase II (KMG-II): From Individual Species to Whole Genera.</title>
        <authorList>
            <person name="Goeker M."/>
        </authorList>
    </citation>
    <scope>NUCLEOTIDE SEQUENCE [LARGE SCALE GENOMIC DNA]</scope>
    <source>
        <strain evidence="2 3">DSM 16400</strain>
    </source>
</reference>
<evidence type="ECO:0000313" key="2">
    <source>
        <dbReference type="EMBL" id="PJJ82601.1"/>
    </source>
</evidence>
<keyword evidence="2" id="KW-0808">Transferase</keyword>